<reference evidence="10 11" key="1">
    <citation type="journal article" date="2014" name="Genome Announc.">
        <title>Draft Genome Sequence of Cytophaga fermentans JCM 21142T, a Facultative Anaerobe Isolated from Marine Mud.</title>
        <authorList>
            <person name="Starns D."/>
            <person name="Oshima K."/>
            <person name="Suda W."/>
            <person name="Iino T."/>
            <person name="Yuki M."/>
            <person name="Inoue J."/>
            <person name="Kitamura K."/>
            <person name="Iida T."/>
            <person name="Darby A."/>
            <person name="Hattori M."/>
            <person name="Ohkuma M."/>
        </authorList>
    </citation>
    <scope>NUCLEOTIDE SEQUENCE [LARGE SCALE GENOMIC DNA]</scope>
    <source>
        <strain evidence="10 11">JCM 21142</strain>
    </source>
</reference>
<dbReference type="PANTHER" id="PTHR43047:SF72">
    <property type="entry name" value="OSMOSENSING HISTIDINE PROTEIN KINASE SLN1"/>
    <property type="match status" value="1"/>
</dbReference>
<dbReference type="GO" id="GO:0005886">
    <property type="term" value="C:plasma membrane"/>
    <property type="evidence" value="ECO:0007669"/>
    <property type="project" value="TreeGrafter"/>
</dbReference>
<dbReference type="Pfam" id="PF00512">
    <property type="entry name" value="HisKA"/>
    <property type="match status" value="1"/>
</dbReference>
<dbReference type="SMART" id="SM00448">
    <property type="entry name" value="REC"/>
    <property type="match status" value="1"/>
</dbReference>
<feature type="domain" description="PAC" evidence="9">
    <location>
        <begin position="217"/>
        <end position="269"/>
    </location>
</feature>
<keyword evidence="3 6" id="KW-0597">Phosphoprotein</keyword>
<evidence type="ECO:0000313" key="10">
    <source>
        <dbReference type="EMBL" id="GAF01592.1"/>
    </source>
</evidence>
<dbReference type="InterPro" id="IPR011006">
    <property type="entry name" value="CheY-like_superfamily"/>
</dbReference>
<dbReference type="OrthoDB" id="9796457at2"/>
<dbReference type="PROSITE" id="PS50109">
    <property type="entry name" value="HIS_KIN"/>
    <property type="match status" value="1"/>
</dbReference>
<evidence type="ECO:0000256" key="5">
    <source>
        <dbReference type="ARBA" id="ARBA00022777"/>
    </source>
</evidence>
<dbReference type="InterPro" id="IPR036890">
    <property type="entry name" value="HATPase_C_sf"/>
</dbReference>
<dbReference type="InterPro" id="IPR035965">
    <property type="entry name" value="PAS-like_dom_sf"/>
</dbReference>
<dbReference type="SMART" id="SM00388">
    <property type="entry name" value="HisKA"/>
    <property type="match status" value="1"/>
</dbReference>
<accession>W7Y0X0</accession>
<dbReference type="Gene3D" id="1.10.287.130">
    <property type="match status" value="1"/>
</dbReference>
<comment type="catalytic activity">
    <reaction evidence="1">
        <text>ATP + protein L-histidine = ADP + protein N-phospho-L-histidine.</text>
        <dbReference type="EC" id="2.7.13.3"/>
    </reaction>
</comment>
<dbReference type="CDD" id="cd00082">
    <property type="entry name" value="HisKA"/>
    <property type="match status" value="1"/>
</dbReference>
<dbReference type="RefSeq" id="WP_027472723.1">
    <property type="nucleotide sequence ID" value="NZ_BAMD01000002.1"/>
</dbReference>
<dbReference type="SUPFAM" id="SSF55785">
    <property type="entry name" value="PYP-like sensor domain (PAS domain)"/>
    <property type="match status" value="2"/>
</dbReference>
<keyword evidence="11" id="KW-1185">Reference proteome</keyword>
<dbReference type="SMART" id="SM00387">
    <property type="entry name" value="HATPase_c"/>
    <property type="match status" value="1"/>
</dbReference>
<dbReference type="Gene3D" id="3.30.565.10">
    <property type="entry name" value="Histidine kinase-like ATPase, C-terminal domain"/>
    <property type="match status" value="1"/>
</dbReference>
<comment type="caution">
    <text evidence="10">The sequence shown here is derived from an EMBL/GenBank/DDBJ whole genome shotgun (WGS) entry which is preliminary data.</text>
</comment>
<organism evidence="10 11">
    <name type="scientific">Saccharicrinis fermentans DSM 9555 = JCM 21142</name>
    <dbReference type="NCBI Taxonomy" id="869213"/>
    <lineage>
        <taxon>Bacteria</taxon>
        <taxon>Pseudomonadati</taxon>
        <taxon>Bacteroidota</taxon>
        <taxon>Bacteroidia</taxon>
        <taxon>Marinilabiliales</taxon>
        <taxon>Marinilabiliaceae</taxon>
        <taxon>Saccharicrinis</taxon>
    </lineage>
</organism>
<dbReference type="NCBIfam" id="TIGR00229">
    <property type="entry name" value="sensory_box"/>
    <property type="match status" value="1"/>
</dbReference>
<dbReference type="Pfam" id="PF08447">
    <property type="entry name" value="PAS_3"/>
    <property type="match status" value="2"/>
</dbReference>
<gene>
    <name evidence="10" type="ORF">JCM21142_204</name>
</gene>
<dbReference type="CDD" id="cd17546">
    <property type="entry name" value="REC_hyHK_CKI1_RcsC-like"/>
    <property type="match status" value="1"/>
</dbReference>
<evidence type="ECO:0000256" key="4">
    <source>
        <dbReference type="ARBA" id="ARBA00022679"/>
    </source>
</evidence>
<feature type="domain" description="PAC" evidence="9">
    <location>
        <begin position="456"/>
        <end position="507"/>
    </location>
</feature>
<dbReference type="PROSITE" id="PS50113">
    <property type="entry name" value="PAC"/>
    <property type="match status" value="2"/>
</dbReference>
<keyword evidence="4" id="KW-0808">Transferase</keyword>
<evidence type="ECO:0000256" key="6">
    <source>
        <dbReference type="PROSITE-ProRule" id="PRU00169"/>
    </source>
</evidence>
<dbReference type="SUPFAM" id="SSF47384">
    <property type="entry name" value="Homodimeric domain of signal transducing histidine kinase"/>
    <property type="match status" value="1"/>
</dbReference>
<protein>
    <recommendedName>
        <fullName evidence="2">histidine kinase</fullName>
        <ecNumber evidence="2">2.7.13.3</ecNumber>
    </recommendedName>
</protein>
<dbReference type="Gene3D" id="3.30.450.20">
    <property type="entry name" value="PAS domain"/>
    <property type="match status" value="2"/>
</dbReference>
<dbReference type="EMBL" id="BAMD01000002">
    <property type="protein sequence ID" value="GAF01592.1"/>
    <property type="molecule type" value="Genomic_DNA"/>
</dbReference>
<evidence type="ECO:0000259" key="8">
    <source>
        <dbReference type="PROSITE" id="PS50110"/>
    </source>
</evidence>
<dbReference type="Gene3D" id="3.40.50.2300">
    <property type="match status" value="1"/>
</dbReference>
<dbReference type="Pfam" id="PF00072">
    <property type="entry name" value="Response_reg"/>
    <property type="match status" value="1"/>
</dbReference>
<dbReference type="InterPro" id="IPR003661">
    <property type="entry name" value="HisK_dim/P_dom"/>
</dbReference>
<feature type="modified residue" description="4-aspartylphosphate" evidence="6">
    <location>
        <position position="819"/>
    </location>
</feature>
<feature type="domain" description="Response regulatory" evidence="8">
    <location>
        <begin position="770"/>
        <end position="886"/>
    </location>
</feature>
<evidence type="ECO:0000313" key="11">
    <source>
        <dbReference type="Proteomes" id="UP000019402"/>
    </source>
</evidence>
<dbReference type="GO" id="GO:0009927">
    <property type="term" value="F:histidine phosphotransfer kinase activity"/>
    <property type="evidence" value="ECO:0007669"/>
    <property type="project" value="TreeGrafter"/>
</dbReference>
<name>W7Y0X0_9BACT</name>
<keyword evidence="5 10" id="KW-0418">Kinase</keyword>
<dbReference type="AlphaFoldDB" id="W7Y0X0"/>
<dbReference type="CDD" id="cd16922">
    <property type="entry name" value="HATPase_EvgS-ArcB-TorS-like"/>
    <property type="match status" value="1"/>
</dbReference>
<dbReference type="Proteomes" id="UP000019402">
    <property type="component" value="Unassembled WGS sequence"/>
</dbReference>
<dbReference type="InterPro" id="IPR013655">
    <property type="entry name" value="PAS_fold_3"/>
</dbReference>
<feature type="domain" description="Histidine kinase" evidence="7">
    <location>
        <begin position="525"/>
        <end position="747"/>
    </location>
</feature>
<dbReference type="SUPFAM" id="SSF55874">
    <property type="entry name" value="ATPase domain of HSP90 chaperone/DNA topoisomerase II/histidine kinase"/>
    <property type="match status" value="1"/>
</dbReference>
<evidence type="ECO:0000256" key="1">
    <source>
        <dbReference type="ARBA" id="ARBA00000085"/>
    </source>
</evidence>
<dbReference type="eggNOG" id="COG2205">
    <property type="taxonomic scope" value="Bacteria"/>
</dbReference>
<dbReference type="InterPro" id="IPR001610">
    <property type="entry name" value="PAC"/>
</dbReference>
<dbReference type="PANTHER" id="PTHR43047">
    <property type="entry name" value="TWO-COMPONENT HISTIDINE PROTEIN KINASE"/>
    <property type="match status" value="1"/>
</dbReference>
<dbReference type="EC" id="2.7.13.3" evidence="2"/>
<dbReference type="STRING" id="869213.GCA_000517085_03284"/>
<evidence type="ECO:0000259" key="9">
    <source>
        <dbReference type="PROSITE" id="PS50113"/>
    </source>
</evidence>
<evidence type="ECO:0000259" key="7">
    <source>
        <dbReference type="PROSITE" id="PS50109"/>
    </source>
</evidence>
<dbReference type="InterPro" id="IPR036097">
    <property type="entry name" value="HisK_dim/P_sf"/>
</dbReference>
<dbReference type="InterPro" id="IPR001789">
    <property type="entry name" value="Sig_transdc_resp-reg_receiver"/>
</dbReference>
<dbReference type="FunFam" id="3.30.565.10:FF:000010">
    <property type="entry name" value="Sensor histidine kinase RcsC"/>
    <property type="match status" value="1"/>
</dbReference>
<proteinExistence type="predicted"/>
<evidence type="ECO:0000256" key="3">
    <source>
        <dbReference type="ARBA" id="ARBA00022553"/>
    </source>
</evidence>
<dbReference type="GO" id="GO:0000155">
    <property type="term" value="F:phosphorelay sensor kinase activity"/>
    <property type="evidence" value="ECO:0007669"/>
    <property type="project" value="InterPro"/>
</dbReference>
<sequence>MNKKLYASWNNQMLMLQKLTDATEIFVAEICNESAKVVVCAGGAVGTYGVGLELSLQSLSLDSAISERKTIDAIKSHSYYTSPIVLSNHCVWGVMVLLLPESVHDAAAISLPVSTFNRVLCDQIELSMFEDKRNSTAMCNMDRFTAGYMRGSSMGVPWCLDVNSEEFTYIGEQSLQIISYTDQDWKCLGDWVQAVHPEDRERVKDYYLHMKDADKDHVVEYRLVKKDGSIIWIRDVMKGTLCEDSGNRELMGFMVDISWAKEKEQGLTFINNQLRKVLTVTNTVLVINNEDGDVVFHSHKDASMVPKKCYHYLRGALKRCGECPLSGPVKRESIFYYRDKDRTVQVSAFPYEVEPEKWFVAEMHVNISDRISKENETALLKDRLELSMKSGSIAYLEFNLATKILKTNTIFEEITGLNLNNKIVDLEWVMSRVHEKDYEYVKDVYDFALNSRDKKLSIEFRFLNVDNKYVWLRFSGQVLIDEHGGIDIAGILIDISDTKELMNALMLERNKSLQASEAKSMFLANMSHEIRTPMNAIIGFSELLSKHIVKAPLNGYLNSIKASGKVLLALINDLLDLEKIEAGKMIIRKENTDFIGLLKEIEQTFSMNFAEKQIELLMKPQAKFPKLIYVDSLKIKQILLNLVNNALKFTNKGEVEVQSFFKFDSGGEKGTLSFKVSDTGIGIAKNKQESIFEPFVQDKDPNEKDHQGTGLGLSIVQKLVRMMGGVISLESEAGVGSTFSIMIPDVEATDDPFSEMEGEIESNVKFNQEKVLIVDNVETNLEVLNAMCSNLNLKSITCTHGKEVLELALVEKPAVIIMDLRVPKHNGFKSIKDIRQSELVKDIPVIAISSSSNVNEEKLADNEGFDGFISKPIPVYKLIQEISRFVKPVDEEEVSSQLEREDAATKLSDGDKKVINLAFKETILPLWQSLKDILSSEKLNTMLSVLKELSGQVSWPALDRYTEKMDIAIKSFDFETIQKLINRFDSLLKELE</sequence>
<evidence type="ECO:0000256" key="2">
    <source>
        <dbReference type="ARBA" id="ARBA00012438"/>
    </source>
</evidence>
<dbReference type="CDD" id="cd00130">
    <property type="entry name" value="PAS"/>
    <property type="match status" value="2"/>
</dbReference>
<dbReference type="InterPro" id="IPR000700">
    <property type="entry name" value="PAS-assoc_C"/>
</dbReference>
<dbReference type="SMART" id="SM00086">
    <property type="entry name" value="PAC"/>
    <property type="match status" value="2"/>
</dbReference>
<dbReference type="SUPFAM" id="SSF52172">
    <property type="entry name" value="CheY-like"/>
    <property type="match status" value="1"/>
</dbReference>
<dbReference type="InterPro" id="IPR005467">
    <property type="entry name" value="His_kinase_dom"/>
</dbReference>
<dbReference type="InterPro" id="IPR003594">
    <property type="entry name" value="HATPase_dom"/>
</dbReference>
<dbReference type="InterPro" id="IPR004358">
    <property type="entry name" value="Sig_transdc_His_kin-like_C"/>
</dbReference>
<dbReference type="PRINTS" id="PR00344">
    <property type="entry name" value="BCTRLSENSOR"/>
</dbReference>
<dbReference type="PROSITE" id="PS50110">
    <property type="entry name" value="RESPONSE_REGULATORY"/>
    <property type="match status" value="1"/>
</dbReference>
<dbReference type="InterPro" id="IPR000014">
    <property type="entry name" value="PAS"/>
</dbReference>
<dbReference type="Pfam" id="PF02518">
    <property type="entry name" value="HATPase_c"/>
    <property type="match status" value="1"/>
</dbReference>